<feature type="compositionally biased region" description="Low complexity" evidence="1">
    <location>
        <begin position="26"/>
        <end position="43"/>
    </location>
</feature>
<feature type="compositionally biased region" description="Acidic residues" evidence="1">
    <location>
        <begin position="44"/>
        <end position="53"/>
    </location>
</feature>
<reference evidence="2 3" key="1">
    <citation type="submission" date="2024-09" db="EMBL/GenBank/DDBJ databases">
        <title>Rethinking Asexuality: The Enigmatic Case of Functional Sexual Genes in Lepraria (Stereocaulaceae).</title>
        <authorList>
            <person name="Doellman M."/>
            <person name="Sun Y."/>
            <person name="Barcenas-Pena A."/>
            <person name="Lumbsch H.T."/>
            <person name="Grewe F."/>
        </authorList>
    </citation>
    <scope>NUCLEOTIDE SEQUENCE [LARGE SCALE GENOMIC DNA]</scope>
    <source>
        <strain evidence="2 3">Grewe 0041</strain>
    </source>
</reference>
<feature type="region of interest" description="Disordered" evidence="1">
    <location>
        <begin position="20"/>
        <end position="66"/>
    </location>
</feature>
<name>A0ABR4B1E9_9LECA</name>
<comment type="caution">
    <text evidence="2">The sequence shown here is derived from an EMBL/GenBank/DDBJ whole genome shotgun (WGS) entry which is preliminary data.</text>
</comment>
<protein>
    <submittedName>
        <fullName evidence="2">Uncharacterized protein</fullName>
    </submittedName>
</protein>
<evidence type="ECO:0000313" key="2">
    <source>
        <dbReference type="EMBL" id="KAL2050841.1"/>
    </source>
</evidence>
<dbReference type="Proteomes" id="UP001590951">
    <property type="component" value="Unassembled WGS sequence"/>
</dbReference>
<sequence length="78" mass="8761">MKIHWNGIQPSKHFIDSIVDERGAESEGSTTMEETTELASSEGDSSEAESIENEDGRENWQDSPEVIDYHGYMAERLA</sequence>
<proteinExistence type="predicted"/>
<organism evidence="2 3">
    <name type="scientific">Lepraria finkii</name>
    <dbReference type="NCBI Taxonomy" id="1340010"/>
    <lineage>
        <taxon>Eukaryota</taxon>
        <taxon>Fungi</taxon>
        <taxon>Dikarya</taxon>
        <taxon>Ascomycota</taxon>
        <taxon>Pezizomycotina</taxon>
        <taxon>Lecanoromycetes</taxon>
        <taxon>OSLEUM clade</taxon>
        <taxon>Lecanoromycetidae</taxon>
        <taxon>Lecanorales</taxon>
        <taxon>Lecanorineae</taxon>
        <taxon>Stereocaulaceae</taxon>
        <taxon>Lepraria</taxon>
    </lineage>
</organism>
<gene>
    <name evidence="2" type="ORF">ABVK25_008902</name>
</gene>
<evidence type="ECO:0000313" key="3">
    <source>
        <dbReference type="Proteomes" id="UP001590951"/>
    </source>
</evidence>
<evidence type="ECO:0000256" key="1">
    <source>
        <dbReference type="SAM" id="MobiDB-lite"/>
    </source>
</evidence>
<accession>A0ABR4B1E9</accession>
<dbReference type="EMBL" id="JBHFEH010000042">
    <property type="protein sequence ID" value="KAL2050841.1"/>
    <property type="molecule type" value="Genomic_DNA"/>
</dbReference>
<keyword evidence="3" id="KW-1185">Reference proteome</keyword>